<organism evidence="2 3">
    <name type="scientific">Halogranum salarium B-1</name>
    <dbReference type="NCBI Taxonomy" id="1210908"/>
    <lineage>
        <taxon>Archaea</taxon>
        <taxon>Methanobacteriati</taxon>
        <taxon>Methanobacteriota</taxon>
        <taxon>Stenosarchaea group</taxon>
        <taxon>Halobacteria</taxon>
        <taxon>Halobacteriales</taxon>
        <taxon>Haloferacaceae</taxon>
    </lineage>
</organism>
<proteinExistence type="predicted"/>
<dbReference type="AlphaFoldDB" id="J3A0K5"/>
<name>J3A0K5_9EURY</name>
<feature type="region of interest" description="Disordered" evidence="1">
    <location>
        <begin position="14"/>
        <end position="39"/>
    </location>
</feature>
<evidence type="ECO:0000313" key="3">
    <source>
        <dbReference type="Proteomes" id="UP000007813"/>
    </source>
</evidence>
<protein>
    <submittedName>
        <fullName evidence="2">Uncharacterized protein</fullName>
    </submittedName>
</protein>
<reference evidence="2 3" key="1">
    <citation type="journal article" date="2012" name="J. Bacteriol.">
        <title>Draft Genome Sequence of the Extremely Halophilic Archaeon Halogranum salarium B-1T.</title>
        <authorList>
            <person name="Kim K.K."/>
            <person name="Lee K.C."/>
            <person name="Lee J.S."/>
        </authorList>
    </citation>
    <scope>NUCLEOTIDE SEQUENCE [LARGE SCALE GENOMIC DNA]</scope>
    <source>
        <strain evidence="2 3">B-1</strain>
    </source>
</reference>
<gene>
    <name evidence="2" type="ORF">HSB1_22840</name>
</gene>
<sequence>MAALVIGHALFVNGPVNPTAQSQGPQAPQTPQTPPVNAD</sequence>
<evidence type="ECO:0000313" key="2">
    <source>
        <dbReference type="EMBL" id="EJN58863.1"/>
    </source>
</evidence>
<evidence type="ECO:0000256" key="1">
    <source>
        <dbReference type="SAM" id="MobiDB-lite"/>
    </source>
</evidence>
<comment type="caution">
    <text evidence="2">The sequence shown here is derived from an EMBL/GenBank/DDBJ whole genome shotgun (WGS) entry which is preliminary data.</text>
</comment>
<dbReference type="EMBL" id="ALJD01000006">
    <property type="protein sequence ID" value="EJN58863.1"/>
    <property type="molecule type" value="Genomic_DNA"/>
</dbReference>
<feature type="compositionally biased region" description="Low complexity" evidence="1">
    <location>
        <begin position="18"/>
        <end position="30"/>
    </location>
</feature>
<accession>J3A0K5</accession>
<dbReference type="Proteomes" id="UP000007813">
    <property type="component" value="Unassembled WGS sequence"/>
</dbReference>